<proteinExistence type="predicted"/>
<reference evidence="2 3" key="1">
    <citation type="submission" date="2024-09" db="EMBL/GenBank/DDBJ databases">
        <title>Rethinking Asexuality: The Enigmatic Case of Functional Sexual Genes in Lepraria (Stereocaulaceae).</title>
        <authorList>
            <person name="Doellman M."/>
            <person name="Sun Y."/>
            <person name="Barcenas-Pena A."/>
            <person name="Lumbsch H.T."/>
            <person name="Grewe F."/>
        </authorList>
    </citation>
    <scope>NUCLEOTIDE SEQUENCE [LARGE SCALE GENOMIC DNA]</scope>
    <source>
        <strain evidence="2 3">Grewe 0041</strain>
    </source>
</reference>
<gene>
    <name evidence="2" type="ORF">ABVK25_011518</name>
</gene>
<dbReference type="Proteomes" id="UP001590951">
    <property type="component" value="Unassembled WGS sequence"/>
</dbReference>
<comment type="caution">
    <text evidence="2">The sequence shown here is derived from an EMBL/GenBank/DDBJ whole genome shotgun (WGS) entry which is preliminary data.</text>
</comment>
<sequence>MSTHSSRNTPVPPPAANALYCHTCGRIISARKSHKRQPTPQKYCSDRGRREKPRLTAASTEAKIEQAFVRLLGNGKQKRMVRCEEVEREVFGRRGEDGSADGGEEMDLDGKQDDKTEKGDLESDDDADEGGGVLLPSGDDSTSAADDISKTTGNKAPLTPQALGLKKAREREMVRQAARRGVAFGFEVDGAGREENGLCARG</sequence>
<accession>A0ABR4ARN0</accession>
<dbReference type="EMBL" id="JBHFEH010000101">
    <property type="protein sequence ID" value="KAL2047446.1"/>
    <property type="molecule type" value="Genomic_DNA"/>
</dbReference>
<organism evidence="2 3">
    <name type="scientific">Lepraria finkii</name>
    <dbReference type="NCBI Taxonomy" id="1340010"/>
    <lineage>
        <taxon>Eukaryota</taxon>
        <taxon>Fungi</taxon>
        <taxon>Dikarya</taxon>
        <taxon>Ascomycota</taxon>
        <taxon>Pezizomycotina</taxon>
        <taxon>Lecanoromycetes</taxon>
        <taxon>OSLEUM clade</taxon>
        <taxon>Lecanoromycetidae</taxon>
        <taxon>Lecanorales</taxon>
        <taxon>Lecanorineae</taxon>
        <taxon>Stereocaulaceae</taxon>
        <taxon>Lepraria</taxon>
    </lineage>
</organism>
<feature type="region of interest" description="Disordered" evidence="1">
    <location>
        <begin position="75"/>
        <end position="167"/>
    </location>
</feature>
<feature type="compositionally biased region" description="Acidic residues" evidence="1">
    <location>
        <begin position="98"/>
        <end position="107"/>
    </location>
</feature>
<keyword evidence="3" id="KW-1185">Reference proteome</keyword>
<feature type="region of interest" description="Disordered" evidence="1">
    <location>
        <begin position="30"/>
        <end position="62"/>
    </location>
</feature>
<feature type="compositionally biased region" description="Polar residues" evidence="1">
    <location>
        <begin position="139"/>
        <end position="154"/>
    </location>
</feature>
<feature type="compositionally biased region" description="Basic and acidic residues" evidence="1">
    <location>
        <begin position="108"/>
        <end position="121"/>
    </location>
</feature>
<evidence type="ECO:0000313" key="2">
    <source>
        <dbReference type="EMBL" id="KAL2047446.1"/>
    </source>
</evidence>
<evidence type="ECO:0000313" key="3">
    <source>
        <dbReference type="Proteomes" id="UP001590951"/>
    </source>
</evidence>
<name>A0ABR4ARN0_9LECA</name>
<protein>
    <submittedName>
        <fullName evidence="2">Uncharacterized protein</fullName>
    </submittedName>
</protein>
<evidence type="ECO:0000256" key="1">
    <source>
        <dbReference type="SAM" id="MobiDB-lite"/>
    </source>
</evidence>
<feature type="compositionally biased region" description="Basic and acidic residues" evidence="1">
    <location>
        <begin position="81"/>
        <end position="97"/>
    </location>
</feature>